<dbReference type="Pfam" id="PF06674">
    <property type="entry name" value="DUF1176"/>
    <property type="match status" value="1"/>
</dbReference>
<proteinExistence type="predicted"/>
<dbReference type="EMBL" id="VLLF01000005">
    <property type="protein sequence ID" value="TWI87347.1"/>
    <property type="molecule type" value="Genomic_DNA"/>
</dbReference>
<feature type="signal peptide" evidence="1">
    <location>
        <begin position="1"/>
        <end position="21"/>
    </location>
</feature>
<keyword evidence="3" id="KW-1185">Reference proteome</keyword>
<reference evidence="2 3" key="1">
    <citation type="submission" date="2019-07" db="EMBL/GenBank/DDBJ databases">
        <title>Genomic Encyclopedia of Archaeal and Bacterial Type Strains, Phase II (KMG-II): from individual species to whole genera.</title>
        <authorList>
            <person name="Goeker M."/>
        </authorList>
    </citation>
    <scope>NUCLEOTIDE SEQUENCE [LARGE SCALE GENOMIC DNA]</scope>
    <source>
        <strain evidence="2 3">ATCC BAA-252</strain>
    </source>
</reference>
<protein>
    <submittedName>
        <fullName evidence="2">Uncharacterized protein DUF1176</fullName>
    </submittedName>
</protein>
<dbReference type="Proteomes" id="UP000320593">
    <property type="component" value="Unassembled WGS sequence"/>
</dbReference>
<accession>A0A562T147</accession>
<evidence type="ECO:0000256" key="1">
    <source>
        <dbReference type="SAM" id="SignalP"/>
    </source>
</evidence>
<keyword evidence="1" id="KW-0732">Signal</keyword>
<dbReference type="AlphaFoldDB" id="A0A562T147"/>
<organism evidence="2 3">
    <name type="scientific">Roseibium hamelinense</name>
    <dbReference type="NCBI Taxonomy" id="150831"/>
    <lineage>
        <taxon>Bacteria</taxon>
        <taxon>Pseudomonadati</taxon>
        <taxon>Pseudomonadota</taxon>
        <taxon>Alphaproteobacteria</taxon>
        <taxon>Hyphomicrobiales</taxon>
        <taxon>Stappiaceae</taxon>
        <taxon>Roseibium</taxon>
    </lineage>
</organism>
<evidence type="ECO:0000313" key="2">
    <source>
        <dbReference type="EMBL" id="TWI87347.1"/>
    </source>
</evidence>
<dbReference type="RefSeq" id="WP_145343843.1">
    <property type="nucleotide sequence ID" value="NZ_SMLY01000082.1"/>
</dbReference>
<dbReference type="OrthoDB" id="7675861at2"/>
<comment type="caution">
    <text evidence="2">The sequence shown here is derived from an EMBL/GenBank/DDBJ whole genome shotgun (WGS) entry which is preliminary data.</text>
</comment>
<name>A0A562T147_9HYPH</name>
<evidence type="ECO:0000313" key="3">
    <source>
        <dbReference type="Proteomes" id="UP000320593"/>
    </source>
</evidence>
<sequence>MVLLRLGFVLLLSVISSALSADDLGPEIDLKLMDPDTVRTGATKCFFSIWQHNRDPETDTYSYLFHLPFNEDGAPAEAIIKVGQSVLSLEEVAQSGVESIAGVPPHFLYMSNDRYTRVHIELIEARDAGTTTEIGHAKVYVVQDGKVPFRARGRGVFGCPEAGEESATGQRLSEKTSLPVGIPFGAPELLSSLAEVPASVRLQMHEFASYDCSLDVEPPWAGARHIVNSNYILWEQPCFLGPYQASSAFVVTQNPPQNWAEVLTFPNPPGLEGEQVYGAMNAEVDHANGLVRATQFGRGLRDCGSHAIYRLTDGPGEVLDFELLEYRDKPECDGLETDPVNWPLVYQAY</sequence>
<feature type="chain" id="PRO_5021760559" evidence="1">
    <location>
        <begin position="22"/>
        <end position="349"/>
    </location>
</feature>
<dbReference type="InterPro" id="IPR009560">
    <property type="entry name" value="DUF1176"/>
</dbReference>
<gene>
    <name evidence="2" type="ORF">JM93_02589</name>
</gene>